<evidence type="ECO:0000256" key="3">
    <source>
        <dbReference type="SAM" id="MobiDB-lite"/>
    </source>
</evidence>
<comment type="subcellular location">
    <subcellularLocation>
        <location evidence="1">Nucleus</location>
    </subcellularLocation>
</comment>
<dbReference type="GO" id="GO:0005634">
    <property type="term" value="C:nucleus"/>
    <property type="evidence" value="ECO:0007669"/>
    <property type="project" value="UniProtKB-SubCell"/>
</dbReference>
<feature type="domain" description="FAM192A/Fyv6 N-terminal" evidence="4">
    <location>
        <begin position="9"/>
        <end position="110"/>
    </location>
</feature>
<dbReference type="AlphaFoldDB" id="A0A815AA16"/>
<dbReference type="EMBL" id="CAJOBC010015764">
    <property type="protein sequence ID" value="CAF4025255.1"/>
    <property type="molecule type" value="Genomic_DNA"/>
</dbReference>
<dbReference type="PANTHER" id="PTHR13495">
    <property type="entry name" value="NEFA-INTERACTING NUCLEAR PROTEIN NIP30"/>
    <property type="match status" value="1"/>
</dbReference>
<dbReference type="InterPro" id="IPR039845">
    <property type="entry name" value="FAM192A"/>
</dbReference>
<evidence type="ECO:0000259" key="4">
    <source>
        <dbReference type="Pfam" id="PF10187"/>
    </source>
</evidence>
<dbReference type="InterPro" id="IPR019331">
    <property type="entry name" value="FAM192A/Fyv6_N"/>
</dbReference>
<keyword evidence="2" id="KW-0539">Nucleus</keyword>
<comment type="caution">
    <text evidence="6">The sequence shown here is derived from an EMBL/GenBank/DDBJ whole genome shotgun (WGS) entry which is preliminary data.</text>
</comment>
<evidence type="ECO:0000313" key="5">
    <source>
        <dbReference type="EMBL" id="CAF1026024.1"/>
    </source>
</evidence>
<feature type="region of interest" description="Disordered" evidence="3">
    <location>
        <begin position="303"/>
        <end position="323"/>
    </location>
</feature>
<feature type="compositionally biased region" description="Acidic residues" evidence="3">
    <location>
        <begin position="251"/>
        <end position="260"/>
    </location>
</feature>
<dbReference type="Pfam" id="PF10187">
    <property type="entry name" value="FAM192A_Fyv6_N"/>
    <property type="match status" value="1"/>
</dbReference>
<feature type="compositionally biased region" description="Low complexity" evidence="3">
    <location>
        <begin position="222"/>
        <end position="242"/>
    </location>
</feature>
<keyword evidence="9" id="KW-1185">Reference proteome</keyword>
<feature type="compositionally biased region" description="Acidic residues" evidence="3">
    <location>
        <begin position="306"/>
        <end position="315"/>
    </location>
</feature>
<evidence type="ECO:0000256" key="2">
    <source>
        <dbReference type="ARBA" id="ARBA00023242"/>
    </source>
</evidence>
<proteinExistence type="predicted"/>
<evidence type="ECO:0000313" key="6">
    <source>
        <dbReference type="EMBL" id="CAF1254038.1"/>
    </source>
</evidence>
<name>A0A815AA16_9BILA</name>
<dbReference type="EMBL" id="CAJNOQ010010518">
    <property type="protein sequence ID" value="CAF1254038.1"/>
    <property type="molecule type" value="Genomic_DNA"/>
</dbReference>
<organism evidence="6 9">
    <name type="scientific">Didymodactylos carnosus</name>
    <dbReference type="NCBI Taxonomy" id="1234261"/>
    <lineage>
        <taxon>Eukaryota</taxon>
        <taxon>Metazoa</taxon>
        <taxon>Spiralia</taxon>
        <taxon>Gnathifera</taxon>
        <taxon>Rotifera</taxon>
        <taxon>Eurotatoria</taxon>
        <taxon>Bdelloidea</taxon>
        <taxon>Philodinida</taxon>
        <taxon>Philodinidae</taxon>
        <taxon>Didymodactylos</taxon>
    </lineage>
</organism>
<dbReference type="OrthoDB" id="75807at2759"/>
<feature type="compositionally biased region" description="Basic and acidic residues" evidence="3">
    <location>
        <begin position="181"/>
        <end position="190"/>
    </location>
</feature>
<evidence type="ECO:0000313" key="9">
    <source>
        <dbReference type="Proteomes" id="UP000663829"/>
    </source>
</evidence>
<reference evidence="6" key="1">
    <citation type="submission" date="2021-02" db="EMBL/GenBank/DDBJ databases">
        <authorList>
            <person name="Nowell W R."/>
        </authorList>
    </citation>
    <scope>NUCLEOTIDE SEQUENCE</scope>
</reference>
<evidence type="ECO:0000256" key="1">
    <source>
        <dbReference type="ARBA" id="ARBA00004123"/>
    </source>
</evidence>
<accession>A0A815AA16</accession>
<sequence length="356" mass="39496">MSEIKVKKFLTEEQVELERQRRQEDWARVRSATDPVEAPAEVFDNRSLYDKLKEQNDTKKKEYEDMWAAKNSFRGLDEDETSFLARIDHMKAEKDREVRRLEQQEIDEFKISFLLFVSQEEALKKRDSTPSIISKPILNTSTVVHKSAQKQLLAGIVKRKNPTETPSSSTSTIDSSSKKRPYPDDSEKISPKKKSVLDQSSAISKQSTEPPKSTSISHSSDENQTTENQNENNGQEKSPCGGNNLGGNGSDDSDEEDDDDNNKSSSPPNGTHDGGEESFKLVQAGRVPRLLIRAGYLPSIDHYESDSSDSNDSGDDTFISGCHGSNAKLLRKKLTKALQDMTAGNTGGDVADGCGE</sequence>
<feature type="region of interest" description="Disordered" evidence="3">
    <location>
        <begin position="154"/>
        <end position="282"/>
    </location>
</feature>
<dbReference type="PANTHER" id="PTHR13495:SF0">
    <property type="entry name" value="PSME3-INTERACTING PROTEIN"/>
    <property type="match status" value="1"/>
</dbReference>
<evidence type="ECO:0000313" key="7">
    <source>
        <dbReference type="EMBL" id="CAF3794460.1"/>
    </source>
</evidence>
<dbReference type="Proteomes" id="UP000681722">
    <property type="component" value="Unassembled WGS sequence"/>
</dbReference>
<gene>
    <name evidence="6" type="ORF">GPM918_LOCUS26274</name>
    <name evidence="5" type="ORF">OVA965_LOCUS15749</name>
    <name evidence="8" type="ORF">SRO942_LOCUS26392</name>
    <name evidence="7" type="ORF">TMI583_LOCUS15756</name>
</gene>
<evidence type="ECO:0000313" key="8">
    <source>
        <dbReference type="EMBL" id="CAF4025255.1"/>
    </source>
</evidence>
<feature type="compositionally biased region" description="Polar residues" evidence="3">
    <location>
        <begin position="197"/>
        <end position="218"/>
    </location>
</feature>
<dbReference type="EMBL" id="CAJOBA010007164">
    <property type="protein sequence ID" value="CAF3794460.1"/>
    <property type="molecule type" value="Genomic_DNA"/>
</dbReference>
<dbReference type="Proteomes" id="UP000682733">
    <property type="component" value="Unassembled WGS sequence"/>
</dbReference>
<dbReference type="Proteomes" id="UP000677228">
    <property type="component" value="Unassembled WGS sequence"/>
</dbReference>
<feature type="compositionally biased region" description="Low complexity" evidence="3">
    <location>
        <begin position="163"/>
        <end position="175"/>
    </location>
</feature>
<dbReference type="Proteomes" id="UP000663829">
    <property type="component" value="Unassembled WGS sequence"/>
</dbReference>
<protein>
    <recommendedName>
        <fullName evidence="4">FAM192A/Fyv6 N-terminal domain-containing protein</fullName>
    </recommendedName>
</protein>
<dbReference type="EMBL" id="CAJNOK010007155">
    <property type="protein sequence ID" value="CAF1026024.1"/>
    <property type="molecule type" value="Genomic_DNA"/>
</dbReference>